<proteinExistence type="predicted"/>
<evidence type="ECO:0000313" key="2">
    <source>
        <dbReference type="Proteomes" id="UP000318878"/>
    </source>
</evidence>
<organism evidence="1 2">
    <name type="scientific">Blastopirellula retiformator</name>
    <dbReference type="NCBI Taxonomy" id="2527970"/>
    <lineage>
        <taxon>Bacteria</taxon>
        <taxon>Pseudomonadati</taxon>
        <taxon>Planctomycetota</taxon>
        <taxon>Planctomycetia</taxon>
        <taxon>Pirellulales</taxon>
        <taxon>Pirellulaceae</taxon>
        <taxon>Blastopirellula</taxon>
    </lineage>
</organism>
<dbReference type="EMBL" id="SJPF01000001">
    <property type="protein sequence ID" value="TWT38474.1"/>
    <property type="molecule type" value="Genomic_DNA"/>
</dbReference>
<evidence type="ECO:0000313" key="1">
    <source>
        <dbReference type="EMBL" id="TWT38474.1"/>
    </source>
</evidence>
<dbReference type="Proteomes" id="UP000318878">
    <property type="component" value="Unassembled WGS sequence"/>
</dbReference>
<name>A0A5C5VIK1_9BACT</name>
<keyword evidence="2" id="KW-1185">Reference proteome</keyword>
<sequence>MAQVHGKMWVLVIDPDGKRRLIEPLMIDWDEENSREA</sequence>
<accession>A0A5C5VIK1</accession>
<comment type="caution">
    <text evidence="1">The sequence shown here is derived from an EMBL/GenBank/DDBJ whole genome shotgun (WGS) entry which is preliminary data.</text>
</comment>
<dbReference type="AlphaFoldDB" id="A0A5C5VIK1"/>
<gene>
    <name evidence="1" type="ORF">Enr8_01660</name>
</gene>
<protein>
    <submittedName>
        <fullName evidence="1">Uncharacterized protein</fullName>
    </submittedName>
</protein>
<reference evidence="1 2" key="1">
    <citation type="submission" date="2019-02" db="EMBL/GenBank/DDBJ databases">
        <title>Deep-cultivation of Planctomycetes and their phenomic and genomic characterization uncovers novel biology.</title>
        <authorList>
            <person name="Wiegand S."/>
            <person name="Jogler M."/>
            <person name="Boedeker C."/>
            <person name="Pinto D."/>
            <person name="Vollmers J."/>
            <person name="Rivas-Marin E."/>
            <person name="Kohn T."/>
            <person name="Peeters S.H."/>
            <person name="Heuer A."/>
            <person name="Rast P."/>
            <person name="Oberbeckmann S."/>
            <person name="Bunk B."/>
            <person name="Jeske O."/>
            <person name="Meyerdierks A."/>
            <person name="Storesund J.E."/>
            <person name="Kallscheuer N."/>
            <person name="Luecker S."/>
            <person name="Lage O.M."/>
            <person name="Pohl T."/>
            <person name="Merkel B.J."/>
            <person name="Hornburger P."/>
            <person name="Mueller R.-W."/>
            <person name="Bruemmer F."/>
            <person name="Labrenz M."/>
            <person name="Spormann A.M."/>
            <person name="Op Den Camp H."/>
            <person name="Overmann J."/>
            <person name="Amann R."/>
            <person name="Jetten M.S.M."/>
            <person name="Mascher T."/>
            <person name="Medema M.H."/>
            <person name="Devos D.P."/>
            <person name="Kaster A.-K."/>
            <person name="Ovreas L."/>
            <person name="Rohde M."/>
            <person name="Galperin M.Y."/>
            <person name="Jogler C."/>
        </authorList>
    </citation>
    <scope>NUCLEOTIDE SEQUENCE [LARGE SCALE GENOMIC DNA]</scope>
    <source>
        <strain evidence="1 2">Enr8</strain>
    </source>
</reference>